<evidence type="ECO:0000313" key="6">
    <source>
        <dbReference type="EMBL" id="TDY00969.1"/>
    </source>
</evidence>
<dbReference type="PANTHER" id="PTHR46491">
    <property type="entry name" value="CDGSH IRON SULFUR DOMAIN PROTEIN HOMOLOG"/>
    <property type="match status" value="1"/>
</dbReference>
<feature type="domain" description="Iron-binding zinc finger CDGSH type" evidence="5">
    <location>
        <begin position="24"/>
        <end position="61"/>
    </location>
</feature>
<keyword evidence="4" id="KW-0411">Iron-sulfur</keyword>
<gene>
    <name evidence="6" type="ORF">EDC23_1715</name>
</gene>
<keyword evidence="7" id="KW-1185">Reference proteome</keyword>
<reference evidence="6 7" key="1">
    <citation type="submission" date="2019-03" db="EMBL/GenBank/DDBJ databases">
        <title>Genomic Encyclopedia of Type Strains, Phase IV (KMG-IV): sequencing the most valuable type-strain genomes for metagenomic binning, comparative biology and taxonomic classification.</title>
        <authorList>
            <person name="Goeker M."/>
        </authorList>
    </citation>
    <scope>NUCLEOTIDE SEQUENCE [LARGE SCALE GENOMIC DNA]</scope>
    <source>
        <strain evidence="6 7">DSM 16326</strain>
    </source>
</reference>
<dbReference type="Pfam" id="PF09360">
    <property type="entry name" value="zf-CDGSH"/>
    <property type="match status" value="2"/>
</dbReference>
<proteinExistence type="predicted"/>
<evidence type="ECO:0000256" key="4">
    <source>
        <dbReference type="ARBA" id="ARBA00023014"/>
    </source>
</evidence>
<organism evidence="6 7">
    <name type="scientific">Thiohalophilus thiocyanatoxydans</name>
    <dbReference type="NCBI Taxonomy" id="381308"/>
    <lineage>
        <taxon>Bacteria</taxon>
        <taxon>Pseudomonadati</taxon>
        <taxon>Pseudomonadota</taxon>
        <taxon>Gammaproteobacteria</taxon>
        <taxon>Thiohalomonadales</taxon>
        <taxon>Thiohalophilaceae</taxon>
        <taxon>Thiohalophilus</taxon>
    </lineage>
</organism>
<dbReference type="Proteomes" id="UP000294914">
    <property type="component" value="Unassembled WGS sequence"/>
</dbReference>
<dbReference type="SMART" id="SM00704">
    <property type="entry name" value="ZnF_CDGSH"/>
    <property type="match status" value="2"/>
</dbReference>
<sequence length="138" mass="14994">MSQPNILTIRPDGPLQFEGDLTLQDADGNVLLQGNEAWLCRCGRSRDKPYCDGAHKHCGFTDPAVFEDTRGESLQSDSGHLTLIVKQNAMLLVKGPLTLVSRDGQSGSTRNRTALCRCGESKNKPFCDASHNACGFRG</sequence>
<accession>A0A4R8ITN7</accession>
<dbReference type="GO" id="GO:0046872">
    <property type="term" value="F:metal ion binding"/>
    <property type="evidence" value="ECO:0007669"/>
    <property type="project" value="UniProtKB-KW"/>
</dbReference>
<protein>
    <submittedName>
        <fullName evidence="6">Iron-binding CDGSH zinc finger protein</fullName>
    </submittedName>
</protein>
<dbReference type="RefSeq" id="WP_134083483.1">
    <property type="nucleotide sequence ID" value="NZ_SOQX01000004.1"/>
</dbReference>
<dbReference type="InterPro" id="IPR042216">
    <property type="entry name" value="MitoNEET_CISD"/>
</dbReference>
<dbReference type="Gene3D" id="3.40.5.90">
    <property type="entry name" value="CDGSH iron-sulfur domain, mitoNEET-type"/>
    <property type="match status" value="2"/>
</dbReference>
<evidence type="ECO:0000313" key="7">
    <source>
        <dbReference type="Proteomes" id="UP000294914"/>
    </source>
</evidence>
<dbReference type="InterPro" id="IPR052950">
    <property type="entry name" value="CISD"/>
</dbReference>
<dbReference type="PANTHER" id="PTHR46491:SF3">
    <property type="entry name" value="CDGSH IRON-SULFUR DOMAIN-CONTAINING PROTEIN 3, MITOCHONDRIAL"/>
    <property type="match status" value="1"/>
</dbReference>
<keyword evidence="2" id="KW-0479">Metal-binding</keyword>
<dbReference type="OrthoDB" id="9795032at2"/>
<keyword evidence="3" id="KW-0408">Iron</keyword>
<evidence type="ECO:0000256" key="3">
    <source>
        <dbReference type="ARBA" id="ARBA00023004"/>
    </source>
</evidence>
<keyword evidence="1" id="KW-0001">2Fe-2S</keyword>
<dbReference type="EMBL" id="SOQX01000004">
    <property type="protein sequence ID" value="TDY00969.1"/>
    <property type="molecule type" value="Genomic_DNA"/>
</dbReference>
<name>A0A4R8ITN7_9GAMM</name>
<evidence type="ECO:0000256" key="2">
    <source>
        <dbReference type="ARBA" id="ARBA00022723"/>
    </source>
</evidence>
<evidence type="ECO:0000256" key="1">
    <source>
        <dbReference type="ARBA" id="ARBA00022714"/>
    </source>
</evidence>
<dbReference type="GO" id="GO:0005737">
    <property type="term" value="C:cytoplasm"/>
    <property type="evidence" value="ECO:0007669"/>
    <property type="project" value="UniProtKB-ARBA"/>
</dbReference>
<comment type="caution">
    <text evidence="6">The sequence shown here is derived from an EMBL/GenBank/DDBJ whole genome shotgun (WGS) entry which is preliminary data.</text>
</comment>
<dbReference type="InterPro" id="IPR018967">
    <property type="entry name" value="FeS-contain_CDGSH-typ"/>
</dbReference>
<dbReference type="AlphaFoldDB" id="A0A4R8ITN7"/>
<evidence type="ECO:0000259" key="5">
    <source>
        <dbReference type="SMART" id="SM00704"/>
    </source>
</evidence>
<dbReference type="GO" id="GO:0051537">
    <property type="term" value="F:2 iron, 2 sulfur cluster binding"/>
    <property type="evidence" value="ECO:0007669"/>
    <property type="project" value="UniProtKB-KW"/>
</dbReference>
<feature type="domain" description="Iron-binding zinc finger CDGSH type" evidence="5">
    <location>
        <begin position="94"/>
        <end position="137"/>
    </location>
</feature>